<proteinExistence type="predicted"/>
<feature type="domain" description="Nitroreductase" evidence="1">
    <location>
        <begin position="49"/>
        <end position="220"/>
    </location>
</feature>
<name>A0A5B8MQE7_9CHLO</name>
<dbReference type="Gene3D" id="3.40.109.10">
    <property type="entry name" value="NADH Oxidase"/>
    <property type="match status" value="1"/>
</dbReference>
<dbReference type="PANTHER" id="PTHR43821">
    <property type="entry name" value="NAD(P)H NITROREDUCTASE YDJA-RELATED"/>
    <property type="match status" value="1"/>
</dbReference>
<dbReference type="EMBL" id="CP031041">
    <property type="protein sequence ID" value="QDZ22633.1"/>
    <property type="molecule type" value="Genomic_DNA"/>
</dbReference>
<dbReference type="Pfam" id="PF00881">
    <property type="entry name" value="Nitroreductase"/>
    <property type="match status" value="1"/>
</dbReference>
<protein>
    <submittedName>
        <fullName evidence="3">Nitroreductase</fullName>
    </submittedName>
</protein>
<accession>A0A5B8MQE7</accession>
<dbReference type="InterPro" id="IPR052530">
    <property type="entry name" value="NAD(P)H_nitroreductase"/>
</dbReference>
<dbReference type="STRING" id="1764295.A0A5B8MQE7"/>
<dbReference type="AlphaFoldDB" id="A0A5B8MQE7"/>
<evidence type="ECO:0000313" key="4">
    <source>
        <dbReference type="Proteomes" id="UP000316726"/>
    </source>
</evidence>
<sequence length="250" mass="28737">MVFAYVYELLCKTSWTDYLRSPLGSFMSSPSKVSEGEEPEGTLFAACTARRSVFPRSYVKRDVPRAVVDRLLSAAMYAPYHGPKPPWRFVVLGRQAMVDMQRLTLSFYDENWRDLGKHSTEYEYQRWRSKTEEEITGRWGPVSYMIAIVVKRQAGSKRVPMWEEICATACAVQNMHLQASRHPGLACYWSSWHAAARDSEDMAEYLGMGSEDQCLGFFIVAACDPTFNPRRCRYPEVHLDTDWRVDGPKS</sequence>
<reference evidence="2" key="2">
    <citation type="submission" date="2021-01" db="EMBL/GenBank/DDBJ databases">
        <authorList>
            <person name="Corre E."/>
            <person name="Pelletier E."/>
            <person name="Niang G."/>
            <person name="Scheremetjew M."/>
            <person name="Finn R."/>
            <person name="Kale V."/>
            <person name="Holt S."/>
            <person name="Cochrane G."/>
            <person name="Meng A."/>
            <person name="Brown T."/>
            <person name="Cohen L."/>
        </authorList>
    </citation>
    <scope>NUCLEOTIDE SEQUENCE</scope>
    <source>
        <strain evidence="2">CCMP1205</strain>
    </source>
</reference>
<dbReference type="PANTHER" id="PTHR43821:SF1">
    <property type="entry name" value="NAD(P)H NITROREDUCTASE YDJA-RELATED"/>
    <property type="match status" value="1"/>
</dbReference>
<dbReference type="OrthoDB" id="507901at2759"/>
<organism evidence="3 4">
    <name type="scientific">Chloropicon primus</name>
    <dbReference type="NCBI Taxonomy" id="1764295"/>
    <lineage>
        <taxon>Eukaryota</taxon>
        <taxon>Viridiplantae</taxon>
        <taxon>Chlorophyta</taxon>
        <taxon>Chloropicophyceae</taxon>
        <taxon>Chloropicales</taxon>
        <taxon>Chloropicaceae</taxon>
        <taxon>Chloropicon</taxon>
    </lineage>
</organism>
<dbReference type="InterPro" id="IPR000415">
    <property type="entry name" value="Nitroreductase-like"/>
</dbReference>
<gene>
    <name evidence="3" type="ORF">A3770_08p51510</name>
    <name evidence="2" type="ORF">CPRI1469_LOCUS8156</name>
</gene>
<keyword evidence="4" id="KW-1185">Reference proteome</keyword>
<reference evidence="3 4" key="1">
    <citation type="submission" date="2018-07" db="EMBL/GenBank/DDBJ databases">
        <title>The complete nuclear genome of the prasinophyte Chloropicon primus (CCMP1205).</title>
        <authorList>
            <person name="Pombert J.-F."/>
            <person name="Otis C."/>
            <person name="Turmel M."/>
            <person name="Lemieux C."/>
        </authorList>
    </citation>
    <scope>NUCLEOTIDE SEQUENCE [LARGE SCALE GENOMIC DNA]</scope>
    <source>
        <strain evidence="3 4">CCMP1205</strain>
    </source>
</reference>
<evidence type="ECO:0000313" key="3">
    <source>
        <dbReference type="EMBL" id="QDZ22633.1"/>
    </source>
</evidence>
<dbReference type="EMBL" id="HBHL01012471">
    <property type="protein sequence ID" value="CAD9719290.1"/>
    <property type="molecule type" value="Transcribed_RNA"/>
</dbReference>
<dbReference type="InterPro" id="IPR029479">
    <property type="entry name" value="Nitroreductase"/>
</dbReference>
<evidence type="ECO:0000259" key="1">
    <source>
        <dbReference type="Pfam" id="PF00881"/>
    </source>
</evidence>
<dbReference type="GO" id="GO:0016491">
    <property type="term" value="F:oxidoreductase activity"/>
    <property type="evidence" value="ECO:0007669"/>
    <property type="project" value="InterPro"/>
</dbReference>
<evidence type="ECO:0000313" key="2">
    <source>
        <dbReference type="EMBL" id="CAD9719290.1"/>
    </source>
</evidence>
<dbReference type="Proteomes" id="UP000316726">
    <property type="component" value="Chromosome 8"/>
</dbReference>
<dbReference type="SUPFAM" id="SSF55469">
    <property type="entry name" value="FMN-dependent nitroreductase-like"/>
    <property type="match status" value="1"/>
</dbReference>